<evidence type="ECO:0000256" key="1">
    <source>
        <dbReference type="SAM" id="MobiDB-lite"/>
    </source>
</evidence>
<dbReference type="Proteomes" id="UP000314982">
    <property type="component" value="Unassembled WGS sequence"/>
</dbReference>
<dbReference type="AlphaFoldDB" id="A0A4W5LPF2"/>
<organism evidence="2 3">
    <name type="scientific">Hucho hucho</name>
    <name type="common">huchen</name>
    <dbReference type="NCBI Taxonomy" id="62062"/>
    <lineage>
        <taxon>Eukaryota</taxon>
        <taxon>Metazoa</taxon>
        <taxon>Chordata</taxon>
        <taxon>Craniata</taxon>
        <taxon>Vertebrata</taxon>
        <taxon>Euteleostomi</taxon>
        <taxon>Actinopterygii</taxon>
        <taxon>Neopterygii</taxon>
        <taxon>Teleostei</taxon>
        <taxon>Protacanthopterygii</taxon>
        <taxon>Salmoniformes</taxon>
        <taxon>Salmonidae</taxon>
        <taxon>Salmoninae</taxon>
        <taxon>Hucho</taxon>
    </lineage>
</organism>
<sequence length="93" mass="10864">MAAIASGLIRQKRQAREQQVHRPTPHRRRRSPNKNKGLCNGNLVDIFSKVRIFGLKKRRYLSQNLNQVESKNRQVLKCSLLNLTYLDSDIQYS</sequence>
<feature type="region of interest" description="Disordered" evidence="1">
    <location>
        <begin position="1"/>
        <end position="37"/>
    </location>
</feature>
<reference evidence="2" key="3">
    <citation type="submission" date="2025-09" db="UniProtKB">
        <authorList>
            <consortium name="Ensembl"/>
        </authorList>
    </citation>
    <scope>IDENTIFICATION</scope>
</reference>
<dbReference type="GeneTree" id="ENSGT00940000156984"/>
<feature type="compositionally biased region" description="Basic residues" evidence="1">
    <location>
        <begin position="23"/>
        <end position="33"/>
    </location>
</feature>
<keyword evidence="3" id="KW-1185">Reference proteome</keyword>
<dbReference type="STRING" id="62062.ENSHHUP00000027782"/>
<accession>A0A4W5LPF2</accession>
<reference evidence="2" key="2">
    <citation type="submission" date="2025-08" db="UniProtKB">
        <authorList>
            <consortium name="Ensembl"/>
        </authorList>
    </citation>
    <scope>IDENTIFICATION</scope>
</reference>
<dbReference type="Ensembl" id="ENSHHUT00000028894.1">
    <property type="protein sequence ID" value="ENSHHUP00000027782.1"/>
    <property type="gene ID" value="ENSHHUG00000017656.1"/>
</dbReference>
<name>A0A4W5LPF2_9TELE</name>
<protein>
    <submittedName>
        <fullName evidence="2">Uncharacterized protein</fullName>
    </submittedName>
</protein>
<evidence type="ECO:0000313" key="3">
    <source>
        <dbReference type="Proteomes" id="UP000314982"/>
    </source>
</evidence>
<proteinExistence type="predicted"/>
<evidence type="ECO:0000313" key="2">
    <source>
        <dbReference type="Ensembl" id="ENSHHUP00000027782.1"/>
    </source>
</evidence>
<reference evidence="3" key="1">
    <citation type="submission" date="2018-06" db="EMBL/GenBank/DDBJ databases">
        <title>Genome assembly of Danube salmon.</title>
        <authorList>
            <person name="Macqueen D.J."/>
            <person name="Gundappa M.K."/>
        </authorList>
    </citation>
    <scope>NUCLEOTIDE SEQUENCE [LARGE SCALE GENOMIC DNA]</scope>
</reference>